<evidence type="ECO:0000313" key="3">
    <source>
        <dbReference type="Proteomes" id="UP000027265"/>
    </source>
</evidence>
<dbReference type="AlphaFoldDB" id="A0A067QCS2"/>
<dbReference type="InParanoid" id="A0A067QCS2"/>
<evidence type="ECO:0000256" key="1">
    <source>
        <dbReference type="SAM" id="MobiDB-lite"/>
    </source>
</evidence>
<accession>A0A067QCS2</accession>
<dbReference type="SUPFAM" id="SSF52047">
    <property type="entry name" value="RNI-like"/>
    <property type="match status" value="1"/>
</dbReference>
<name>A0A067QCS2_9AGAM</name>
<dbReference type="HOGENOM" id="CLU_588002_0_0_1"/>
<evidence type="ECO:0000313" key="2">
    <source>
        <dbReference type="EMBL" id="KDQ61312.1"/>
    </source>
</evidence>
<dbReference type="EMBL" id="KL197713">
    <property type="protein sequence ID" value="KDQ61312.1"/>
    <property type="molecule type" value="Genomic_DNA"/>
</dbReference>
<gene>
    <name evidence="2" type="ORF">JAAARDRAFT_579123</name>
</gene>
<reference evidence="3" key="1">
    <citation type="journal article" date="2014" name="Proc. Natl. Acad. Sci. U.S.A.">
        <title>Extensive sampling of basidiomycete genomes demonstrates inadequacy of the white-rot/brown-rot paradigm for wood decay fungi.</title>
        <authorList>
            <person name="Riley R."/>
            <person name="Salamov A.A."/>
            <person name="Brown D.W."/>
            <person name="Nagy L.G."/>
            <person name="Floudas D."/>
            <person name="Held B.W."/>
            <person name="Levasseur A."/>
            <person name="Lombard V."/>
            <person name="Morin E."/>
            <person name="Otillar R."/>
            <person name="Lindquist E.A."/>
            <person name="Sun H."/>
            <person name="LaButti K.M."/>
            <person name="Schmutz J."/>
            <person name="Jabbour D."/>
            <person name="Luo H."/>
            <person name="Baker S.E."/>
            <person name="Pisabarro A.G."/>
            <person name="Walton J.D."/>
            <person name="Blanchette R.A."/>
            <person name="Henrissat B."/>
            <person name="Martin F."/>
            <person name="Cullen D."/>
            <person name="Hibbett D.S."/>
            <person name="Grigoriev I.V."/>
        </authorList>
    </citation>
    <scope>NUCLEOTIDE SEQUENCE [LARGE SCALE GENOMIC DNA]</scope>
    <source>
        <strain evidence="3">MUCL 33604</strain>
    </source>
</reference>
<protein>
    <submittedName>
        <fullName evidence="2">Uncharacterized protein</fullName>
    </submittedName>
</protein>
<proteinExistence type="predicted"/>
<keyword evidence="3" id="KW-1185">Reference proteome</keyword>
<dbReference type="Proteomes" id="UP000027265">
    <property type="component" value="Unassembled WGS sequence"/>
</dbReference>
<feature type="region of interest" description="Disordered" evidence="1">
    <location>
        <begin position="45"/>
        <end position="69"/>
    </location>
</feature>
<sequence>MDGVTVVGECDSNPVHFAANHVSQSSHPGPQRSVDEACVDSKSRCASSKDSDANLDLGGTDAKSSPSPSPGLLRLPCEIIEDISHWVYCNGFDSDWATMVEIYITGGFTDFAFSRNALSAFSQVCWHVRAPVEGILYKLPHLYAASSAYPGRNFATQAGNLHLLLRTLEQRPELCQLVRGLFLDWFPLLAFSAPVIKGIEQETLRLFELCPRLEKLAMQDVPTHLLGRPFHPAISSLALRSLDTLESLEGFTHLTHLFIANVPASPALATPFPPLTTLKLLGKGSALFAQALALCGETVLELSITSTSTLDDDNEPVALYAMSGSNLYTIRLEGLEMLRFGQSPQAVLLRSLTNLQILHVSDHLLPSRDAFSKLPASLRCLTVSIPDKGAHRIQLLANALSHCIDKATRVPTHVEIFDDFGVWRTRSNPRLEPLMDVCGRLGVIVTFHPKSEIWQYEAYFAIYWK</sequence>
<dbReference type="OrthoDB" id="3360340at2759"/>
<organism evidence="2 3">
    <name type="scientific">Jaapia argillacea MUCL 33604</name>
    <dbReference type="NCBI Taxonomy" id="933084"/>
    <lineage>
        <taxon>Eukaryota</taxon>
        <taxon>Fungi</taxon>
        <taxon>Dikarya</taxon>
        <taxon>Basidiomycota</taxon>
        <taxon>Agaricomycotina</taxon>
        <taxon>Agaricomycetes</taxon>
        <taxon>Agaricomycetidae</taxon>
        <taxon>Jaapiales</taxon>
        <taxon>Jaapiaceae</taxon>
        <taxon>Jaapia</taxon>
    </lineage>
</organism>